<dbReference type="Proteomes" id="UP001221757">
    <property type="component" value="Unassembled WGS sequence"/>
</dbReference>
<feature type="compositionally biased region" description="Polar residues" evidence="1">
    <location>
        <begin position="7"/>
        <end position="19"/>
    </location>
</feature>
<accession>A0AAD7D818</accession>
<evidence type="ECO:0000313" key="3">
    <source>
        <dbReference type="Proteomes" id="UP001221757"/>
    </source>
</evidence>
<organism evidence="2 3">
    <name type="scientific">Mycena rosella</name>
    <name type="common">Pink bonnet</name>
    <name type="synonym">Agaricus rosellus</name>
    <dbReference type="NCBI Taxonomy" id="1033263"/>
    <lineage>
        <taxon>Eukaryota</taxon>
        <taxon>Fungi</taxon>
        <taxon>Dikarya</taxon>
        <taxon>Basidiomycota</taxon>
        <taxon>Agaricomycotina</taxon>
        <taxon>Agaricomycetes</taxon>
        <taxon>Agaricomycetidae</taxon>
        <taxon>Agaricales</taxon>
        <taxon>Marasmiineae</taxon>
        <taxon>Mycenaceae</taxon>
        <taxon>Mycena</taxon>
    </lineage>
</organism>
<protein>
    <submittedName>
        <fullName evidence="2">Uncharacterized protein</fullName>
    </submittedName>
</protein>
<dbReference type="EMBL" id="JARKIE010000110">
    <property type="protein sequence ID" value="KAJ7683204.1"/>
    <property type="molecule type" value="Genomic_DNA"/>
</dbReference>
<evidence type="ECO:0000313" key="2">
    <source>
        <dbReference type="EMBL" id="KAJ7683204.1"/>
    </source>
</evidence>
<keyword evidence="3" id="KW-1185">Reference proteome</keyword>
<sequence>MPRTRGRTNPPSNSIQGIRNSPPVQPASGQKKHWWDEWQSAEQHHRFPPYASHLDPFDRFLEAAKDFQRANKIHNLPYLQSIWDNVGIIFPNSLRGFRNFLGLTALAAEDRDEDRAVRFFDEPERSIQLFLSSYMRDQGMMSDRKLVATPHLVRFFLRFLIRHKTLSAATTQGLNNAFSIIDLAAEELLRIPKISDGLPDEFAKASENYWGRKDECFVLYDLDKNWSAGNSKPKRRTADRTVRVRDEPDTKDAGGWGSAGWGSVASGWGSAVWEPTGDWPEDIVSMAESSTKNTPLSLPLPPSMFKILGPTALPLTHAPGVVEYSMRRIKSLVPPSKTLPQLDPSRAWVLAPEAVENELEARMYRVVMTPWMDWDANPAVARPRIIPSTVGAVVKPRKPSTPGAHDMFNDDITLLVGPEAMEALKIGMGLCGTWVQLARLKDTAVKKRGNGSDTTKGERYWYLQELVAILPSYWII</sequence>
<proteinExistence type="predicted"/>
<gene>
    <name evidence="2" type="ORF">B0H17DRAFT_1333343</name>
</gene>
<feature type="region of interest" description="Disordered" evidence="1">
    <location>
        <begin position="230"/>
        <end position="257"/>
    </location>
</feature>
<feature type="region of interest" description="Disordered" evidence="1">
    <location>
        <begin position="1"/>
        <end position="30"/>
    </location>
</feature>
<reference evidence="2" key="1">
    <citation type="submission" date="2023-03" db="EMBL/GenBank/DDBJ databases">
        <title>Massive genome expansion in bonnet fungi (Mycena s.s.) driven by repeated elements and novel gene families across ecological guilds.</title>
        <authorList>
            <consortium name="Lawrence Berkeley National Laboratory"/>
            <person name="Harder C.B."/>
            <person name="Miyauchi S."/>
            <person name="Viragh M."/>
            <person name="Kuo A."/>
            <person name="Thoen E."/>
            <person name="Andreopoulos B."/>
            <person name="Lu D."/>
            <person name="Skrede I."/>
            <person name="Drula E."/>
            <person name="Henrissat B."/>
            <person name="Morin E."/>
            <person name="Kohler A."/>
            <person name="Barry K."/>
            <person name="LaButti K."/>
            <person name="Morin E."/>
            <person name="Salamov A."/>
            <person name="Lipzen A."/>
            <person name="Mereny Z."/>
            <person name="Hegedus B."/>
            <person name="Baldrian P."/>
            <person name="Stursova M."/>
            <person name="Weitz H."/>
            <person name="Taylor A."/>
            <person name="Grigoriev I.V."/>
            <person name="Nagy L.G."/>
            <person name="Martin F."/>
            <person name="Kauserud H."/>
        </authorList>
    </citation>
    <scope>NUCLEOTIDE SEQUENCE</scope>
    <source>
        <strain evidence="2">CBHHK067</strain>
    </source>
</reference>
<feature type="compositionally biased region" description="Basic and acidic residues" evidence="1">
    <location>
        <begin position="236"/>
        <end position="252"/>
    </location>
</feature>
<comment type="caution">
    <text evidence="2">The sequence shown here is derived from an EMBL/GenBank/DDBJ whole genome shotgun (WGS) entry which is preliminary data.</text>
</comment>
<dbReference type="AlphaFoldDB" id="A0AAD7D818"/>
<evidence type="ECO:0000256" key="1">
    <source>
        <dbReference type="SAM" id="MobiDB-lite"/>
    </source>
</evidence>
<name>A0AAD7D818_MYCRO</name>